<sequence length="103" mass="11759">MVLSPWKRDTTCIIESTRCTQSCCRSCESTIQNGLLRIGVVYQHQNGFVCIEWHHVLCYPHVGSIPLKCLDGFNKLSSYDQYVILKLRESALREQSTGIPIKL</sequence>
<feature type="domain" description="PARP-type" evidence="6">
    <location>
        <begin position="14"/>
        <end position="92"/>
    </location>
</feature>
<dbReference type="GO" id="GO:0005634">
    <property type="term" value="C:nucleus"/>
    <property type="evidence" value="ECO:0007669"/>
    <property type="project" value="UniProtKB-SubCell"/>
</dbReference>
<dbReference type="InterPro" id="IPR001510">
    <property type="entry name" value="Znf_PARP"/>
</dbReference>
<dbReference type="GO" id="GO:0003677">
    <property type="term" value="F:DNA binding"/>
    <property type="evidence" value="ECO:0007669"/>
    <property type="project" value="InterPro"/>
</dbReference>
<dbReference type="GO" id="GO:0008270">
    <property type="term" value="F:zinc ion binding"/>
    <property type="evidence" value="ECO:0007669"/>
    <property type="project" value="UniProtKB-KW"/>
</dbReference>
<reference evidence="7" key="1">
    <citation type="journal article" date="2011" name="PLoS Biol.">
        <title>Gene gain and loss during evolution of obligate parasitism in the white rust pathogen of Arabidopsis thaliana.</title>
        <authorList>
            <person name="Kemen E."/>
            <person name="Gardiner A."/>
            <person name="Schultz-Larsen T."/>
            <person name="Kemen A.C."/>
            <person name="Balmuth A.L."/>
            <person name="Robert-Seilaniantz A."/>
            <person name="Bailey K."/>
            <person name="Holub E."/>
            <person name="Studholme D.J."/>
            <person name="Maclean D."/>
            <person name="Jones J.D."/>
        </authorList>
    </citation>
    <scope>NUCLEOTIDE SEQUENCE</scope>
</reference>
<keyword evidence="5" id="KW-0539">Nucleus</keyword>
<dbReference type="InterPro" id="IPR036957">
    <property type="entry name" value="Znf_PARP_sf"/>
</dbReference>
<name>F0W6R9_9STRA</name>
<gene>
    <name evidence="7" type="primary">AlNc14C26G2555</name>
    <name evidence="7" type="ORF">ALNC14_029570</name>
</gene>
<dbReference type="SMART" id="SM01336">
    <property type="entry name" value="zf-PARP"/>
    <property type="match status" value="1"/>
</dbReference>
<dbReference type="Gene3D" id="3.30.1740.10">
    <property type="entry name" value="Zinc finger, PARP-type"/>
    <property type="match status" value="1"/>
</dbReference>
<keyword evidence="3" id="KW-0863">Zinc-finger</keyword>
<dbReference type="PROSITE" id="PS50064">
    <property type="entry name" value="ZF_PARP_2"/>
    <property type="match status" value="1"/>
</dbReference>
<dbReference type="AlphaFoldDB" id="F0W6R9"/>
<evidence type="ECO:0000313" key="7">
    <source>
        <dbReference type="EMBL" id="CCA16814.1"/>
    </source>
</evidence>
<keyword evidence="2" id="KW-0479">Metal-binding</keyword>
<evidence type="ECO:0000256" key="1">
    <source>
        <dbReference type="ARBA" id="ARBA00004123"/>
    </source>
</evidence>
<proteinExistence type="predicted"/>
<comment type="subcellular location">
    <subcellularLocation>
        <location evidence="1">Nucleus</location>
    </subcellularLocation>
</comment>
<evidence type="ECO:0000259" key="6">
    <source>
        <dbReference type="PROSITE" id="PS50064"/>
    </source>
</evidence>
<evidence type="ECO:0000256" key="5">
    <source>
        <dbReference type="ARBA" id="ARBA00023242"/>
    </source>
</evidence>
<dbReference type="HOGENOM" id="CLU_2268839_0_0_1"/>
<reference evidence="7" key="2">
    <citation type="submission" date="2011-02" db="EMBL/GenBank/DDBJ databases">
        <authorList>
            <person name="MacLean D."/>
        </authorList>
    </citation>
    <scope>NUCLEOTIDE SEQUENCE</scope>
</reference>
<evidence type="ECO:0000256" key="3">
    <source>
        <dbReference type="ARBA" id="ARBA00022771"/>
    </source>
</evidence>
<dbReference type="SUPFAM" id="SSF57716">
    <property type="entry name" value="Glucocorticoid receptor-like (DNA-binding domain)"/>
    <property type="match status" value="1"/>
</dbReference>
<evidence type="ECO:0000256" key="2">
    <source>
        <dbReference type="ARBA" id="ARBA00022723"/>
    </source>
</evidence>
<accession>F0W6R9</accession>
<organism evidence="7">
    <name type="scientific">Albugo laibachii Nc14</name>
    <dbReference type="NCBI Taxonomy" id="890382"/>
    <lineage>
        <taxon>Eukaryota</taxon>
        <taxon>Sar</taxon>
        <taxon>Stramenopiles</taxon>
        <taxon>Oomycota</taxon>
        <taxon>Peronosporomycetes</taxon>
        <taxon>Albuginales</taxon>
        <taxon>Albuginaceae</taxon>
        <taxon>Albugo</taxon>
    </lineage>
</organism>
<evidence type="ECO:0000256" key="4">
    <source>
        <dbReference type="ARBA" id="ARBA00022833"/>
    </source>
</evidence>
<dbReference type="EMBL" id="FR824071">
    <property type="protein sequence ID" value="CCA16814.1"/>
    <property type="molecule type" value="Genomic_DNA"/>
</dbReference>
<keyword evidence="4" id="KW-0862">Zinc</keyword>
<protein>
    <submittedName>
        <fullName evidence="7">Uncharacterized protein AlNc14C26G2555</fullName>
    </submittedName>
</protein>